<evidence type="ECO:0000313" key="2">
    <source>
        <dbReference type="EMBL" id="KAG0293608.1"/>
    </source>
</evidence>
<dbReference type="Pfam" id="PF02136">
    <property type="entry name" value="NTF2"/>
    <property type="match status" value="1"/>
</dbReference>
<accession>A0ABQ7K7W2</accession>
<dbReference type="InterPro" id="IPR032710">
    <property type="entry name" value="NTF2-like_dom_sf"/>
</dbReference>
<dbReference type="Gene3D" id="3.10.450.50">
    <property type="match status" value="1"/>
</dbReference>
<reference evidence="2 3" key="1">
    <citation type="journal article" date="2020" name="Fungal Divers.">
        <title>Resolving the Mortierellaceae phylogeny through synthesis of multi-gene phylogenetics and phylogenomics.</title>
        <authorList>
            <person name="Vandepol N."/>
            <person name="Liber J."/>
            <person name="Desiro A."/>
            <person name="Na H."/>
            <person name="Kennedy M."/>
            <person name="Barry K."/>
            <person name="Grigoriev I.V."/>
            <person name="Miller A.N."/>
            <person name="O'Donnell K."/>
            <person name="Stajich J.E."/>
            <person name="Bonito G."/>
        </authorList>
    </citation>
    <scope>NUCLEOTIDE SEQUENCE [LARGE SCALE GENOMIC DNA]</scope>
    <source>
        <strain evidence="2 3">AD045</strain>
    </source>
</reference>
<name>A0ABQ7K7W2_9FUNG</name>
<evidence type="ECO:0000259" key="1">
    <source>
        <dbReference type="Pfam" id="PF02136"/>
    </source>
</evidence>
<dbReference type="SUPFAM" id="SSF54427">
    <property type="entry name" value="NTF2-like"/>
    <property type="match status" value="1"/>
</dbReference>
<dbReference type="EMBL" id="JAAAIM010000149">
    <property type="protein sequence ID" value="KAG0293608.1"/>
    <property type="molecule type" value="Genomic_DNA"/>
</dbReference>
<dbReference type="InterPro" id="IPR002075">
    <property type="entry name" value="NTF2_dom"/>
</dbReference>
<comment type="caution">
    <text evidence="2">The sequence shown here is derived from an EMBL/GenBank/DDBJ whole genome shotgun (WGS) entry which is preliminary data.</text>
</comment>
<evidence type="ECO:0000313" key="3">
    <source>
        <dbReference type="Proteomes" id="UP001194696"/>
    </source>
</evidence>
<feature type="domain" description="Nuclear transport factor 2" evidence="1">
    <location>
        <begin position="11"/>
        <end position="111"/>
    </location>
</feature>
<gene>
    <name evidence="2" type="ORF">BGZ96_002562</name>
</gene>
<dbReference type="Proteomes" id="UP001194696">
    <property type="component" value="Unassembled WGS sequence"/>
</dbReference>
<organism evidence="2 3">
    <name type="scientific">Linnemannia gamsii</name>
    <dbReference type="NCBI Taxonomy" id="64522"/>
    <lineage>
        <taxon>Eukaryota</taxon>
        <taxon>Fungi</taxon>
        <taxon>Fungi incertae sedis</taxon>
        <taxon>Mucoromycota</taxon>
        <taxon>Mortierellomycotina</taxon>
        <taxon>Mortierellomycetes</taxon>
        <taxon>Mortierellales</taxon>
        <taxon>Mortierellaceae</taxon>
        <taxon>Linnemannia</taxon>
    </lineage>
</organism>
<sequence length="121" mass="13535">MTSIMDHEVLAKSFATGYFSDAQNDVKELHRRYRPDSLLSIDGTKCTGADKIGEKLAWFFEDTKTQNISTVSLPFGRDILMVVTGTMRSGSELGIPVSHTILLKSETMTVYIQYHIIAMIT</sequence>
<proteinExistence type="predicted"/>
<keyword evidence="3" id="KW-1185">Reference proteome</keyword>
<protein>
    <recommendedName>
        <fullName evidence="1">Nuclear transport factor 2 domain-containing protein</fullName>
    </recommendedName>
</protein>